<reference evidence="1 2" key="1">
    <citation type="submission" date="2017-02" db="EMBL/GenBank/DDBJ databases">
        <authorList>
            <person name="Peterson S.W."/>
        </authorList>
    </citation>
    <scope>NUCLEOTIDE SEQUENCE [LARGE SCALE GENOMIC DNA]</scope>
    <source>
        <strain evidence="1 2">ATCC 43324</strain>
    </source>
</reference>
<gene>
    <name evidence="1" type="ORF">SAMN02745202_00462</name>
</gene>
<name>A0A1T4LN30_9BACT</name>
<protein>
    <submittedName>
        <fullName evidence="1">Uncharacterized protein</fullName>
    </submittedName>
</protein>
<evidence type="ECO:0000313" key="2">
    <source>
        <dbReference type="Proteomes" id="UP000190065"/>
    </source>
</evidence>
<organism evidence="1 2">
    <name type="scientific">Segatella oulorum</name>
    <dbReference type="NCBI Taxonomy" id="28136"/>
    <lineage>
        <taxon>Bacteria</taxon>
        <taxon>Pseudomonadati</taxon>
        <taxon>Bacteroidota</taxon>
        <taxon>Bacteroidia</taxon>
        <taxon>Bacteroidales</taxon>
        <taxon>Prevotellaceae</taxon>
        <taxon>Segatella</taxon>
    </lineage>
</organism>
<evidence type="ECO:0000313" key="1">
    <source>
        <dbReference type="EMBL" id="SJZ56115.1"/>
    </source>
</evidence>
<dbReference type="AlphaFoldDB" id="A0A1T4LN30"/>
<proteinExistence type="predicted"/>
<sequence>MVGGIMQINQMAMMLHVVLASITCGDAFCCFLVHMNHRTQQHGQEYREQYSCVCIDFMTHDLHLVQR</sequence>
<dbReference type="Proteomes" id="UP000190065">
    <property type="component" value="Unassembled WGS sequence"/>
</dbReference>
<accession>A0A1T4LN30</accession>
<dbReference type="EMBL" id="FUXK01000004">
    <property type="protein sequence ID" value="SJZ56115.1"/>
    <property type="molecule type" value="Genomic_DNA"/>
</dbReference>